<dbReference type="InterPro" id="IPR022398">
    <property type="entry name" value="Peptidase_S8_His-AS"/>
</dbReference>
<dbReference type="GO" id="GO:0004252">
    <property type="term" value="F:serine-type endopeptidase activity"/>
    <property type="evidence" value="ECO:0007669"/>
    <property type="project" value="UniProtKB-UniRule"/>
</dbReference>
<dbReference type="SUPFAM" id="SSF52743">
    <property type="entry name" value="Subtilisin-like"/>
    <property type="match status" value="1"/>
</dbReference>
<evidence type="ECO:0000256" key="1">
    <source>
        <dbReference type="ARBA" id="ARBA00011073"/>
    </source>
</evidence>
<feature type="region of interest" description="Disordered" evidence="6">
    <location>
        <begin position="26"/>
        <end position="46"/>
    </location>
</feature>
<keyword evidence="4 5" id="KW-0720">Serine protease</keyword>
<keyword evidence="2 5" id="KW-0645">Protease</keyword>
<name>A0A6A6P909_9PEZI</name>
<dbReference type="PROSITE" id="PS51892">
    <property type="entry name" value="SUBTILASE"/>
    <property type="match status" value="1"/>
</dbReference>
<reference evidence="9" key="1">
    <citation type="journal article" date="2020" name="Stud. Mycol.">
        <title>101 Dothideomycetes genomes: a test case for predicting lifestyles and emergence of pathogens.</title>
        <authorList>
            <person name="Haridas S."/>
            <person name="Albert R."/>
            <person name="Binder M."/>
            <person name="Bloem J."/>
            <person name="Labutti K."/>
            <person name="Salamov A."/>
            <person name="Andreopoulos B."/>
            <person name="Baker S."/>
            <person name="Barry K."/>
            <person name="Bills G."/>
            <person name="Bluhm B."/>
            <person name="Cannon C."/>
            <person name="Castanera R."/>
            <person name="Culley D."/>
            <person name="Daum C."/>
            <person name="Ezra D."/>
            <person name="Gonzalez J."/>
            <person name="Henrissat B."/>
            <person name="Kuo A."/>
            <person name="Liang C."/>
            <person name="Lipzen A."/>
            <person name="Lutzoni F."/>
            <person name="Magnuson J."/>
            <person name="Mondo S."/>
            <person name="Nolan M."/>
            <person name="Ohm R."/>
            <person name="Pangilinan J."/>
            <person name="Park H.-J."/>
            <person name="Ramirez L."/>
            <person name="Alfaro M."/>
            <person name="Sun H."/>
            <person name="Tritt A."/>
            <person name="Yoshinaga Y."/>
            <person name="Zwiers L.-H."/>
            <person name="Turgeon B."/>
            <person name="Goodwin S."/>
            <person name="Spatafora J."/>
            <person name="Crous P."/>
            <person name="Grigoriev I."/>
        </authorList>
    </citation>
    <scope>NUCLEOTIDE SEQUENCE</scope>
    <source>
        <strain evidence="9">ATCC 16933</strain>
    </source>
</reference>
<dbReference type="Gene3D" id="3.40.50.200">
    <property type="entry name" value="Peptidase S8/S53 domain"/>
    <property type="match status" value="1"/>
</dbReference>
<dbReference type="AlphaFoldDB" id="A0A6A6P909"/>
<dbReference type="PANTHER" id="PTHR43806:SF11">
    <property type="entry name" value="CEREVISIN-RELATED"/>
    <property type="match status" value="1"/>
</dbReference>
<sequence>MKPRSLLPALLAAFAPAAAAAPHGQHGSPFSGLNLTQPLPANSSHQSGGDTYVVIFDADLDLPPQVDEVLDRLELTAAHDDVLYTFNNSAFRGFTAKMQSHCVDALNGMVDVSVVETAATIDSYESRGDAPWGLQRISSSGPVSGDPESLGFTYTFEDNNLGSGVDLYVLDTGVNTEHALFGGRATKGFSAYPTDDDGDGHGTHCAGTAAGSVVGVSSGANIIGVKVLGDDGSGDVSFALAGMDWVVDQHNQRKNEPDFKGSVISMSFGIQGNSAAMRQAVTQVSDAGVHIAVAAGNDDADACDFSPSELGGSNSAVVSVGSVGFQDGVSDFSNTGSCVDIFAPGEHVLSTWVGGDNVVNFLQGTSMATPHVSGVMVYMIGEDPASFGTNPQALKTALLDEALGGVVQGSRLLNNGETGRGIGGVLPGGRKTKRSIHVVPEEDYHAFEERDASNVEAGDLIFKLARRDERSSRLRY</sequence>
<dbReference type="PROSITE" id="PS00137">
    <property type="entry name" value="SUBTILASE_HIS"/>
    <property type="match status" value="1"/>
</dbReference>
<dbReference type="Proteomes" id="UP000799766">
    <property type="component" value="Unassembled WGS sequence"/>
</dbReference>
<dbReference type="InterPro" id="IPR036852">
    <property type="entry name" value="Peptidase_S8/S53_dom_sf"/>
</dbReference>
<dbReference type="PROSITE" id="PS00138">
    <property type="entry name" value="SUBTILASE_SER"/>
    <property type="match status" value="1"/>
</dbReference>
<feature type="compositionally biased region" description="Polar residues" evidence="6">
    <location>
        <begin position="31"/>
        <end position="46"/>
    </location>
</feature>
<feature type="active site" description="Charge relay system" evidence="5">
    <location>
        <position position="366"/>
    </location>
</feature>
<dbReference type="InterPro" id="IPR050131">
    <property type="entry name" value="Peptidase_S8_subtilisin-like"/>
</dbReference>
<evidence type="ECO:0000313" key="10">
    <source>
        <dbReference type="Proteomes" id="UP000799766"/>
    </source>
</evidence>
<evidence type="ECO:0000313" key="9">
    <source>
        <dbReference type="EMBL" id="KAF2459943.1"/>
    </source>
</evidence>
<feature type="signal peptide" evidence="7">
    <location>
        <begin position="1"/>
        <end position="20"/>
    </location>
</feature>
<dbReference type="InterPro" id="IPR034193">
    <property type="entry name" value="PCSK9_ProteinaseK-like"/>
</dbReference>
<keyword evidence="10" id="KW-1185">Reference proteome</keyword>
<keyword evidence="3 5" id="KW-0378">Hydrolase</keyword>
<evidence type="ECO:0000256" key="3">
    <source>
        <dbReference type="ARBA" id="ARBA00022801"/>
    </source>
</evidence>
<dbReference type="EMBL" id="MU001674">
    <property type="protein sequence ID" value="KAF2459943.1"/>
    <property type="molecule type" value="Genomic_DNA"/>
</dbReference>
<evidence type="ECO:0000256" key="2">
    <source>
        <dbReference type="ARBA" id="ARBA00022670"/>
    </source>
</evidence>
<protein>
    <submittedName>
        <fullName evidence="9">Peptidase S8/S53 domain-containing protein</fullName>
    </submittedName>
</protein>
<comment type="similarity">
    <text evidence="1 5">Belongs to the peptidase S8 family.</text>
</comment>
<evidence type="ECO:0000256" key="5">
    <source>
        <dbReference type="PROSITE-ProRule" id="PRU01240"/>
    </source>
</evidence>
<accession>A0A6A6P909</accession>
<feature type="active site" description="Charge relay system" evidence="5">
    <location>
        <position position="201"/>
    </location>
</feature>
<keyword evidence="7" id="KW-0732">Signal</keyword>
<dbReference type="InterPro" id="IPR000209">
    <property type="entry name" value="Peptidase_S8/S53_dom"/>
</dbReference>
<evidence type="ECO:0000256" key="4">
    <source>
        <dbReference type="ARBA" id="ARBA00022825"/>
    </source>
</evidence>
<dbReference type="OrthoDB" id="206201at2759"/>
<feature type="active site" description="Charge relay system" evidence="5">
    <location>
        <position position="171"/>
    </location>
</feature>
<evidence type="ECO:0000256" key="6">
    <source>
        <dbReference type="SAM" id="MobiDB-lite"/>
    </source>
</evidence>
<dbReference type="CDD" id="cd04077">
    <property type="entry name" value="Peptidases_S8_PCSK9_ProteinaseK_like"/>
    <property type="match status" value="1"/>
</dbReference>
<dbReference type="InterPro" id="IPR015500">
    <property type="entry name" value="Peptidase_S8_subtilisin-rel"/>
</dbReference>
<feature type="domain" description="Peptidase S8/S53" evidence="8">
    <location>
        <begin position="162"/>
        <end position="402"/>
    </location>
</feature>
<proteinExistence type="inferred from homology"/>
<dbReference type="Pfam" id="PF00082">
    <property type="entry name" value="Peptidase_S8"/>
    <property type="match status" value="1"/>
</dbReference>
<evidence type="ECO:0000256" key="7">
    <source>
        <dbReference type="SAM" id="SignalP"/>
    </source>
</evidence>
<organism evidence="9 10">
    <name type="scientific">Lineolata rhizophorae</name>
    <dbReference type="NCBI Taxonomy" id="578093"/>
    <lineage>
        <taxon>Eukaryota</taxon>
        <taxon>Fungi</taxon>
        <taxon>Dikarya</taxon>
        <taxon>Ascomycota</taxon>
        <taxon>Pezizomycotina</taxon>
        <taxon>Dothideomycetes</taxon>
        <taxon>Dothideomycetes incertae sedis</taxon>
        <taxon>Lineolatales</taxon>
        <taxon>Lineolataceae</taxon>
        <taxon>Lineolata</taxon>
    </lineage>
</organism>
<feature type="chain" id="PRO_5025568342" evidence="7">
    <location>
        <begin position="21"/>
        <end position="476"/>
    </location>
</feature>
<dbReference type="FunFam" id="3.40.50.200:FF:000007">
    <property type="entry name" value="Subtilisin-like serine protease"/>
    <property type="match status" value="1"/>
</dbReference>
<gene>
    <name evidence="9" type="ORF">BDY21DRAFT_281771</name>
</gene>
<dbReference type="InterPro" id="IPR023828">
    <property type="entry name" value="Peptidase_S8_Ser-AS"/>
</dbReference>
<dbReference type="PRINTS" id="PR00723">
    <property type="entry name" value="SUBTILISIN"/>
</dbReference>
<dbReference type="GO" id="GO:0006508">
    <property type="term" value="P:proteolysis"/>
    <property type="evidence" value="ECO:0007669"/>
    <property type="project" value="UniProtKB-KW"/>
</dbReference>
<evidence type="ECO:0000259" key="8">
    <source>
        <dbReference type="Pfam" id="PF00082"/>
    </source>
</evidence>
<dbReference type="PANTHER" id="PTHR43806">
    <property type="entry name" value="PEPTIDASE S8"/>
    <property type="match status" value="1"/>
</dbReference>